<comment type="caution">
    <text evidence="2">The sequence shown here is derived from an EMBL/GenBank/DDBJ whole genome shotgun (WGS) entry which is preliminary data.</text>
</comment>
<evidence type="ECO:0008006" key="4">
    <source>
        <dbReference type="Google" id="ProtNLM"/>
    </source>
</evidence>
<name>A0ABP4SZX2_9MICO</name>
<dbReference type="EMBL" id="BAAAPK010000001">
    <property type="protein sequence ID" value="GAA1679951.1"/>
    <property type="molecule type" value="Genomic_DNA"/>
</dbReference>
<dbReference type="Pfam" id="PF11228">
    <property type="entry name" value="DUF3027"/>
    <property type="match status" value="1"/>
</dbReference>
<feature type="compositionally biased region" description="Acidic residues" evidence="1">
    <location>
        <begin position="146"/>
        <end position="173"/>
    </location>
</feature>
<evidence type="ECO:0000313" key="3">
    <source>
        <dbReference type="Proteomes" id="UP001500596"/>
    </source>
</evidence>
<protein>
    <recommendedName>
        <fullName evidence="4">DUF3027 domain-containing protein</fullName>
    </recommendedName>
</protein>
<gene>
    <name evidence="2" type="ORF">GCM10009807_24860</name>
</gene>
<keyword evidence="3" id="KW-1185">Reference proteome</keyword>
<sequence length="217" mass="22656">MTSTPEDASSTDLTAEGVEVPAADAAAADAPAVAVAPIDETVARELALAALHEITPAATIGEFVDSSTDAEGVLTVRFGNRMPGYPGWFWTVSLAQVDESAPTVLEAELMPGEGALTAPDWLPWAERLAEYQAAQAALAAEGLATDELEDDEELEDELDDVDDLDAADFDEDASPILHSGDVDGVDIDVLSDDADEDADAEESDTDASDTDASDTDR</sequence>
<dbReference type="Proteomes" id="UP001500596">
    <property type="component" value="Unassembled WGS sequence"/>
</dbReference>
<feature type="region of interest" description="Disordered" evidence="1">
    <location>
        <begin position="146"/>
        <end position="217"/>
    </location>
</feature>
<feature type="region of interest" description="Disordered" evidence="1">
    <location>
        <begin position="1"/>
        <end position="22"/>
    </location>
</feature>
<evidence type="ECO:0000313" key="2">
    <source>
        <dbReference type="EMBL" id="GAA1679951.1"/>
    </source>
</evidence>
<accession>A0ABP4SZX2</accession>
<proteinExistence type="predicted"/>
<evidence type="ECO:0000256" key="1">
    <source>
        <dbReference type="SAM" id="MobiDB-lite"/>
    </source>
</evidence>
<feature type="compositionally biased region" description="Acidic residues" evidence="1">
    <location>
        <begin position="183"/>
        <end position="217"/>
    </location>
</feature>
<dbReference type="InterPro" id="IPR021391">
    <property type="entry name" value="DUF3027"/>
</dbReference>
<dbReference type="RefSeq" id="WP_344055044.1">
    <property type="nucleotide sequence ID" value="NZ_BAAAPK010000001.1"/>
</dbReference>
<reference evidence="3" key="1">
    <citation type="journal article" date="2019" name="Int. J. Syst. Evol. Microbiol.">
        <title>The Global Catalogue of Microorganisms (GCM) 10K type strain sequencing project: providing services to taxonomists for standard genome sequencing and annotation.</title>
        <authorList>
            <consortium name="The Broad Institute Genomics Platform"/>
            <consortium name="The Broad Institute Genome Sequencing Center for Infectious Disease"/>
            <person name="Wu L."/>
            <person name="Ma J."/>
        </authorList>
    </citation>
    <scope>NUCLEOTIDE SEQUENCE [LARGE SCALE GENOMIC DNA]</scope>
    <source>
        <strain evidence="3">JCM 15575</strain>
    </source>
</reference>
<organism evidence="2 3">
    <name type="scientific">Microbacterium lacus</name>
    <dbReference type="NCBI Taxonomy" id="415217"/>
    <lineage>
        <taxon>Bacteria</taxon>
        <taxon>Bacillati</taxon>
        <taxon>Actinomycetota</taxon>
        <taxon>Actinomycetes</taxon>
        <taxon>Micrococcales</taxon>
        <taxon>Microbacteriaceae</taxon>
        <taxon>Microbacterium</taxon>
    </lineage>
</organism>
<feature type="compositionally biased region" description="Polar residues" evidence="1">
    <location>
        <begin position="1"/>
        <end position="13"/>
    </location>
</feature>